<feature type="repeat" description="WD" evidence="3">
    <location>
        <begin position="138"/>
        <end position="167"/>
    </location>
</feature>
<keyword evidence="5" id="KW-1185">Reference proteome</keyword>
<feature type="repeat" description="WD" evidence="3">
    <location>
        <begin position="95"/>
        <end position="128"/>
    </location>
</feature>
<sequence>MTVEDEDTEGQTNSVTCLAFSGKLVASASRDCTLRLWPIDDPMCLYSIKVPGDEINCIEFSPDENFIGAATINRTVFIWSIGTSSSGGFRLFKTFSAHEDYINSLAFSIDGRRLATASDDRTVRIWSMIEDDYNYESLKAHNGGVTAVALSSAILVSGSADQTVQIWWFDGSVYKHRWGLSAHKASITSVAISSDSTLVASASWHDFVRICSVNHGTFLYWLHIRGATSLSFDLHGRVVTNGGIITHQKPRMERKVVRVTMDIVETTNIEPQERRSYRVGLGASPEWLNFNESPLIWVPNEYRAFDNVFAITGSNMVWQNEAGQLLMLKFYLPDQ</sequence>
<dbReference type="PROSITE" id="PS50294">
    <property type="entry name" value="WD_REPEATS_REGION"/>
    <property type="match status" value="2"/>
</dbReference>
<dbReference type="PROSITE" id="PS50082">
    <property type="entry name" value="WD_REPEATS_2"/>
    <property type="match status" value="3"/>
</dbReference>
<name>A0A9N9VKK9_9HYPO</name>
<dbReference type="PRINTS" id="PR00320">
    <property type="entry name" value="GPROTEINBRPT"/>
</dbReference>
<comment type="caution">
    <text evidence="4">The sequence shown here is derived from an EMBL/GenBank/DDBJ whole genome shotgun (WGS) entry which is preliminary data.</text>
</comment>
<dbReference type="Pfam" id="PF00400">
    <property type="entry name" value="WD40"/>
    <property type="match status" value="5"/>
</dbReference>
<reference evidence="4" key="1">
    <citation type="submission" date="2021-10" db="EMBL/GenBank/DDBJ databases">
        <authorList>
            <person name="Piombo E."/>
        </authorList>
    </citation>
    <scope>NUCLEOTIDE SEQUENCE</scope>
</reference>
<keyword evidence="2" id="KW-0677">Repeat</keyword>
<dbReference type="Gene3D" id="2.130.10.10">
    <property type="entry name" value="YVTN repeat-like/Quinoprotein amine dehydrogenase"/>
    <property type="match status" value="2"/>
</dbReference>
<feature type="repeat" description="WD" evidence="3">
    <location>
        <begin position="8"/>
        <end position="47"/>
    </location>
</feature>
<dbReference type="AlphaFoldDB" id="A0A9N9VKK9"/>
<dbReference type="InterPro" id="IPR015943">
    <property type="entry name" value="WD40/YVTN_repeat-like_dom_sf"/>
</dbReference>
<evidence type="ECO:0000313" key="5">
    <source>
        <dbReference type="Proteomes" id="UP000696573"/>
    </source>
</evidence>
<evidence type="ECO:0008006" key="6">
    <source>
        <dbReference type="Google" id="ProtNLM"/>
    </source>
</evidence>
<proteinExistence type="predicted"/>
<dbReference type="InterPro" id="IPR001680">
    <property type="entry name" value="WD40_rpt"/>
</dbReference>
<protein>
    <recommendedName>
        <fullName evidence="6">Vegetative incompatibility protein HET-E-1</fullName>
    </recommendedName>
</protein>
<dbReference type="OrthoDB" id="538223at2759"/>
<dbReference type="Proteomes" id="UP000696573">
    <property type="component" value="Unassembled WGS sequence"/>
</dbReference>
<evidence type="ECO:0000313" key="4">
    <source>
        <dbReference type="EMBL" id="CAH0025039.1"/>
    </source>
</evidence>
<evidence type="ECO:0000256" key="1">
    <source>
        <dbReference type="ARBA" id="ARBA00022574"/>
    </source>
</evidence>
<dbReference type="PANTHER" id="PTHR19879">
    <property type="entry name" value="TRANSCRIPTION INITIATION FACTOR TFIID"/>
    <property type="match status" value="1"/>
</dbReference>
<gene>
    <name evidence="4" type="ORF">CRHIZ90672A_00005184</name>
</gene>
<organism evidence="4 5">
    <name type="scientific">Clonostachys rhizophaga</name>
    <dbReference type="NCBI Taxonomy" id="160324"/>
    <lineage>
        <taxon>Eukaryota</taxon>
        <taxon>Fungi</taxon>
        <taxon>Dikarya</taxon>
        <taxon>Ascomycota</taxon>
        <taxon>Pezizomycotina</taxon>
        <taxon>Sordariomycetes</taxon>
        <taxon>Hypocreomycetidae</taxon>
        <taxon>Hypocreales</taxon>
        <taxon>Bionectriaceae</taxon>
        <taxon>Clonostachys</taxon>
    </lineage>
</organism>
<dbReference type="EMBL" id="CABFNQ020000702">
    <property type="protein sequence ID" value="CAH0025039.1"/>
    <property type="molecule type" value="Genomic_DNA"/>
</dbReference>
<dbReference type="SUPFAM" id="SSF50978">
    <property type="entry name" value="WD40 repeat-like"/>
    <property type="match status" value="1"/>
</dbReference>
<dbReference type="InterPro" id="IPR036322">
    <property type="entry name" value="WD40_repeat_dom_sf"/>
</dbReference>
<dbReference type="PANTHER" id="PTHR19879:SF9">
    <property type="entry name" value="TRANSCRIPTION INITIATION FACTOR TFIID SUBUNIT 5"/>
    <property type="match status" value="1"/>
</dbReference>
<evidence type="ECO:0000256" key="3">
    <source>
        <dbReference type="PROSITE-ProRule" id="PRU00221"/>
    </source>
</evidence>
<dbReference type="SMART" id="SM00320">
    <property type="entry name" value="WD40"/>
    <property type="match status" value="5"/>
</dbReference>
<keyword evidence="1 3" id="KW-0853">WD repeat</keyword>
<dbReference type="CDD" id="cd00200">
    <property type="entry name" value="WD40"/>
    <property type="match status" value="1"/>
</dbReference>
<dbReference type="InterPro" id="IPR020472">
    <property type="entry name" value="WD40_PAC1"/>
</dbReference>
<accession>A0A9N9VKK9</accession>
<evidence type="ECO:0000256" key="2">
    <source>
        <dbReference type="ARBA" id="ARBA00022737"/>
    </source>
</evidence>